<comment type="caution">
    <text evidence="2">The sequence shown here is derived from an EMBL/GenBank/DDBJ whole genome shotgun (WGS) entry which is preliminary data.</text>
</comment>
<dbReference type="EMBL" id="CAMXCT010000651">
    <property type="protein sequence ID" value="CAI3981661.1"/>
    <property type="molecule type" value="Genomic_DNA"/>
</dbReference>
<dbReference type="Proteomes" id="UP001152797">
    <property type="component" value="Unassembled WGS sequence"/>
</dbReference>
<proteinExistence type="predicted"/>
<evidence type="ECO:0000256" key="1">
    <source>
        <dbReference type="SAM" id="MobiDB-lite"/>
    </source>
</evidence>
<evidence type="ECO:0000313" key="3">
    <source>
        <dbReference type="EMBL" id="CAL4768973.1"/>
    </source>
</evidence>
<sequence>MTTIGADKDKARGRRSVDEELLGLLERLSLQMGTQGRLQSFRNGQLCPCCNCCRRCLRRPGPRRAASAPSAGPKSAKRPDRTARTATWVPSEAPAEAKSKLKAKSSKGAEKQRRSSKSLEDKAPSPRPRAPLRLGASVSVPQLRATVEVRPRRRATPKATTKRTPAPEPPPKAVTAAAPPSLPAPEAPAASEAKLRGRRGSRNLLAELAGDGDRELRWEPVTATRLTAFEPPTRKLGVPPVPEPRVESAREIFYGSPEKPCELCPNCGRTFTEDSIFCRHCGCKRAASQKEAPSLSAVRFNPSTVSDTAAEPLNLDSATRQLEQLVQETHQALVRDGIINGEHSTVPSATPNLDAVDRALEELQRGLLEIDHVLAKPMPDAPAA</sequence>
<dbReference type="EMBL" id="CAMXCT020000651">
    <property type="protein sequence ID" value="CAL1135036.1"/>
    <property type="molecule type" value="Genomic_DNA"/>
</dbReference>
<keyword evidence="4" id="KW-1185">Reference proteome</keyword>
<protein>
    <submittedName>
        <fullName evidence="3">Copia protein</fullName>
    </submittedName>
</protein>
<accession>A0A9P1BY72</accession>
<feature type="compositionally biased region" description="Basic and acidic residues" evidence="1">
    <location>
        <begin position="107"/>
        <end position="124"/>
    </location>
</feature>
<feature type="compositionally biased region" description="Low complexity" evidence="1">
    <location>
        <begin position="63"/>
        <end position="74"/>
    </location>
</feature>
<evidence type="ECO:0000313" key="2">
    <source>
        <dbReference type="EMBL" id="CAI3981661.1"/>
    </source>
</evidence>
<dbReference type="EMBL" id="CAMXCT030000651">
    <property type="protein sequence ID" value="CAL4768973.1"/>
    <property type="molecule type" value="Genomic_DNA"/>
</dbReference>
<name>A0A9P1BY72_9DINO</name>
<organism evidence="2">
    <name type="scientific">Cladocopium goreaui</name>
    <dbReference type="NCBI Taxonomy" id="2562237"/>
    <lineage>
        <taxon>Eukaryota</taxon>
        <taxon>Sar</taxon>
        <taxon>Alveolata</taxon>
        <taxon>Dinophyceae</taxon>
        <taxon>Suessiales</taxon>
        <taxon>Symbiodiniaceae</taxon>
        <taxon>Cladocopium</taxon>
    </lineage>
</organism>
<dbReference type="AlphaFoldDB" id="A0A9P1BY72"/>
<feature type="region of interest" description="Disordered" evidence="1">
    <location>
        <begin position="60"/>
        <end position="198"/>
    </location>
</feature>
<reference evidence="2" key="1">
    <citation type="submission" date="2022-10" db="EMBL/GenBank/DDBJ databases">
        <authorList>
            <person name="Chen Y."/>
            <person name="Dougan E. K."/>
            <person name="Chan C."/>
            <person name="Rhodes N."/>
            <person name="Thang M."/>
        </authorList>
    </citation>
    <scope>NUCLEOTIDE SEQUENCE</scope>
</reference>
<reference evidence="3 4" key="2">
    <citation type="submission" date="2024-05" db="EMBL/GenBank/DDBJ databases">
        <authorList>
            <person name="Chen Y."/>
            <person name="Shah S."/>
            <person name="Dougan E. K."/>
            <person name="Thang M."/>
            <person name="Chan C."/>
        </authorList>
    </citation>
    <scope>NUCLEOTIDE SEQUENCE [LARGE SCALE GENOMIC DNA]</scope>
</reference>
<evidence type="ECO:0000313" key="4">
    <source>
        <dbReference type="Proteomes" id="UP001152797"/>
    </source>
</evidence>
<gene>
    <name evidence="2" type="ORF">C1SCF055_LOCUS9430</name>
</gene>